<accession>A0ABR0PN95</accession>
<reference evidence="1 2" key="1">
    <citation type="submission" date="2023-03" db="EMBL/GenBank/DDBJ databases">
        <title>WGS of Gossypium arboreum.</title>
        <authorList>
            <person name="Yu D."/>
        </authorList>
    </citation>
    <scope>NUCLEOTIDE SEQUENCE [LARGE SCALE GENOMIC DNA]</scope>
    <source>
        <tissue evidence="1">Leaf</tissue>
    </source>
</reference>
<dbReference type="EMBL" id="JARKNE010000006">
    <property type="protein sequence ID" value="KAK5825794.1"/>
    <property type="molecule type" value="Genomic_DNA"/>
</dbReference>
<name>A0ABR0PN95_GOSAR</name>
<evidence type="ECO:0000313" key="2">
    <source>
        <dbReference type="Proteomes" id="UP001358586"/>
    </source>
</evidence>
<comment type="caution">
    <text evidence="1">The sequence shown here is derived from an EMBL/GenBank/DDBJ whole genome shotgun (WGS) entry which is preliminary data.</text>
</comment>
<organism evidence="1 2">
    <name type="scientific">Gossypium arboreum</name>
    <name type="common">Tree cotton</name>
    <name type="synonym">Gossypium nanking</name>
    <dbReference type="NCBI Taxonomy" id="29729"/>
    <lineage>
        <taxon>Eukaryota</taxon>
        <taxon>Viridiplantae</taxon>
        <taxon>Streptophyta</taxon>
        <taxon>Embryophyta</taxon>
        <taxon>Tracheophyta</taxon>
        <taxon>Spermatophyta</taxon>
        <taxon>Magnoliopsida</taxon>
        <taxon>eudicotyledons</taxon>
        <taxon>Gunneridae</taxon>
        <taxon>Pentapetalae</taxon>
        <taxon>rosids</taxon>
        <taxon>malvids</taxon>
        <taxon>Malvales</taxon>
        <taxon>Malvaceae</taxon>
        <taxon>Malvoideae</taxon>
        <taxon>Gossypium</taxon>
    </lineage>
</organism>
<keyword evidence="2" id="KW-1185">Reference proteome</keyword>
<gene>
    <name evidence="1" type="ORF">PVK06_020660</name>
</gene>
<dbReference type="Proteomes" id="UP001358586">
    <property type="component" value="Chromosome 6"/>
</dbReference>
<sequence length="99" mass="11729">MPDIEWVIRWVQDISLVGIIYKQRHGSRVPNPPPNKYAPVQYSDDIKGETEKKKMMTITLREMMMRRRSLSEPLIQRRCLSHNAPQRLESFHNLVQLSI</sequence>
<evidence type="ECO:0000313" key="1">
    <source>
        <dbReference type="EMBL" id="KAK5825794.1"/>
    </source>
</evidence>
<proteinExistence type="predicted"/>
<protein>
    <submittedName>
        <fullName evidence="1">Uncharacterized protein</fullName>
    </submittedName>
</protein>